<keyword evidence="5" id="KW-0460">Magnesium</keyword>
<protein>
    <recommendedName>
        <fullName evidence="9">Polyprenyl synthetase</fullName>
    </recommendedName>
</protein>
<dbReference type="SUPFAM" id="SSF48576">
    <property type="entry name" value="Terpenoid synthases"/>
    <property type="match status" value="1"/>
</dbReference>
<organism evidence="7 8">
    <name type="scientific">Candidatus Curtissbacteria bacterium RBG_13_40_7</name>
    <dbReference type="NCBI Taxonomy" id="1797706"/>
    <lineage>
        <taxon>Bacteria</taxon>
        <taxon>Candidatus Curtissiibacteriota</taxon>
    </lineage>
</organism>
<keyword evidence="4" id="KW-0479">Metal-binding</keyword>
<gene>
    <name evidence="7" type="ORF">A2165_03405</name>
</gene>
<evidence type="ECO:0000256" key="5">
    <source>
        <dbReference type="ARBA" id="ARBA00022842"/>
    </source>
</evidence>
<comment type="caution">
    <text evidence="7">The sequence shown here is derived from an EMBL/GenBank/DDBJ whole genome shotgun (WGS) entry which is preliminary data.</text>
</comment>
<dbReference type="Proteomes" id="UP000179252">
    <property type="component" value="Unassembled WGS sequence"/>
</dbReference>
<keyword evidence="3 6" id="KW-0808">Transferase</keyword>
<dbReference type="PANTHER" id="PTHR12001">
    <property type="entry name" value="GERANYLGERANYL PYROPHOSPHATE SYNTHASE"/>
    <property type="match status" value="1"/>
</dbReference>
<dbReference type="GO" id="GO:0046872">
    <property type="term" value="F:metal ion binding"/>
    <property type="evidence" value="ECO:0007669"/>
    <property type="project" value="UniProtKB-KW"/>
</dbReference>
<dbReference type="Gene3D" id="1.10.600.10">
    <property type="entry name" value="Farnesyl Diphosphate Synthase"/>
    <property type="match status" value="1"/>
</dbReference>
<evidence type="ECO:0000313" key="7">
    <source>
        <dbReference type="EMBL" id="OGD84870.1"/>
    </source>
</evidence>
<evidence type="ECO:0008006" key="9">
    <source>
        <dbReference type="Google" id="ProtNLM"/>
    </source>
</evidence>
<accession>A0A1F5FZ30</accession>
<dbReference type="GO" id="GO:0008299">
    <property type="term" value="P:isoprenoid biosynthetic process"/>
    <property type="evidence" value="ECO:0007669"/>
    <property type="project" value="InterPro"/>
</dbReference>
<dbReference type="PANTHER" id="PTHR12001:SF85">
    <property type="entry name" value="SHORT CHAIN ISOPRENYL DIPHOSPHATE SYNTHASE"/>
    <property type="match status" value="1"/>
</dbReference>
<dbReference type="EMBL" id="MFAU01000009">
    <property type="protein sequence ID" value="OGD84870.1"/>
    <property type="molecule type" value="Genomic_DNA"/>
</dbReference>
<evidence type="ECO:0000256" key="1">
    <source>
        <dbReference type="ARBA" id="ARBA00001946"/>
    </source>
</evidence>
<dbReference type="CDD" id="cd00685">
    <property type="entry name" value="Trans_IPPS_HT"/>
    <property type="match status" value="1"/>
</dbReference>
<dbReference type="InterPro" id="IPR008949">
    <property type="entry name" value="Isoprenoid_synthase_dom_sf"/>
</dbReference>
<dbReference type="Pfam" id="PF00348">
    <property type="entry name" value="polyprenyl_synt"/>
    <property type="match status" value="1"/>
</dbReference>
<dbReference type="PROSITE" id="PS00444">
    <property type="entry name" value="POLYPRENYL_SYNTHASE_2"/>
    <property type="match status" value="1"/>
</dbReference>
<evidence type="ECO:0000256" key="4">
    <source>
        <dbReference type="ARBA" id="ARBA00022723"/>
    </source>
</evidence>
<name>A0A1F5FZ30_9BACT</name>
<comment type="similarity">
    <text evidence="2 6">Belongs to the FPP/GGPP synthase family.</text>
</comment>
<reference evidence="7 8" key="1">
    <citation type="journal article" date="2016" name="Nat. Commun.">
        <title>Thousands of microbial genomes shed light on interconnected biogeochemical processes in an aquifer system.</title>
        <authorList>
            <person name="Anantharaman K."/>
            <person name="Brown C.T."/>
            <person name="Hug L.A."/>
            <person name="Sharon I."/>
            <person name="Castelle C.J."/>
            <person name="Probst A.J."/>
            <person name="Thomas B.C."/>
            <person name="Singh A."/>
            <person name="Wilkins M.J."/>
            <person name="Karaoz U."/>
            <person name="Brodie E.L."/>
            <person name="Williams K.H."/>
            <person name="Hubbard S.S."/>
            <person name="Banfield J.F."/>
        </authorList>
    </citation>
    <scope>NUCLEOTIDE SEQUENCE [LARGE SCALE GENOMIC DNA]</scope>
</reference>
<proteinExistence type="inferred from homology"/>
<sequence>MDFKKELEVFLLEFEPYERGFFSKRLKFASKYHPLIVKLYRDLFDFSRRGKKLRAFLVYLGWRLGKGKDIKMILPIALAYELVHSFLLIHDDIIDQSEVRRGKPTIHKRYEKLFGPSTSLRASEHYGVSQALILGNIAFLEALGLINFSRFSQNQKLLCQRQLVNTILETCYGEGLDVEYSYKSASLNQIWKMTELKTAKYTFIGPLILGATFAGIEKRQSENLTKFGLFLGKAFQLHDDFLGIFGDEKVMGKSILSDMREGKNTVLIHKARQTVKGRDKKELEQIWGKRSGRIADLKVVRKIISDCGTLAWCEWDKEKLVKEAKIYIPKITSDINLQNILSQTADFVIRRES</sequence>
<evidence type="ECO:0000313" key="8">
    <source>
        <dbReference type="Proteomes" id="UP000179252"/>
    </source>
</evidence>
<evidence type="ECO:0000256" key="6">
    <source>
        <dbReference type="RuleBase" id="RU004466"/>
    </source>
</evidence>
<dbReference type="InterPro" id="IPR033749">
    <property type="entry name" value="Polyprenyl_synt_CS"/>
</dbReference>
<dbReference type="AlphaFoldDB" id="A0A1F5FZ30"/>
<dbReference type="PROSITE" id="PS00723">
    <property type="entry name" value="POLYPRENYL_SYNTHASE_1"/>
    <property type="match status" value="1"/>
</dbReference>
<evidence type="ECO:0000256" key="2">
    <source>
        <dbReference type="ARBA" id="ARBA00006706"/>
    </source>
</evidence>
<dbReference type="InterPro" id="IPR000092">
    <property type="entry name" value="Polyprenyl_synt"/>
</dbReference>
<evidence type="ECO:0000256" key="3">
    <source>
        <dbReference type="ARBA" id="ARBA00022679"/>
    </source>
</evidence>
<comment type="cofactor">
    <cofactor evidence="1">
        <name>Mg(2+)</name>
        <dbReference type="ChEBI" id="CHEBI:18420"/>
    </cofactor>
</comment>
<dbReference type="SFLD" id="SFLDS00005">
    <property type="entry name" value="Isoprenoid_Synthase_Type_I"/>
    <property type="match status" value="1"/>
</dbReference>
<dbReference type="GO" id="GO:0004659">
    <property type="term" value="F:prenyltransferase activity"/>
    <property type="evidence" value="ECO:0007669"/>
    <property type="project" value="InterPro"/>
</dbReference>